<name>A0A3D9L0Q8_MARFU</name>
<dbReference type="SUPFAM" id="SSF51658">
    <property type="entry name" value="Xylose isomerase-like"/>
    <property type="match status" value="1"/>
</dbReference>
<dbReference type="GO" id="GO:0016853">
    <property type="term" value="F:isomerase activity"/>
    <property type="evidence" value="ECO:0007669"/>
    <property type="project" value="UniProtKB-KW"/>
</dbReference>
<organism evidence="2 3">
    <name type="scientific">Marinoscillum furvescens DSM 4134</name>
    <dbReference type="NCBI Taxonomy" id="1122208"/>
    <lineage>
        <taxon>Bacteria</taxon>
        <taxon>Pseudomonadati</taxon>
        <taxon>Bacteroidota</taxon>
        <taxon>Cytophagia</taxon>
        <taxon>Cytophagales</taxon>
        <taxon>Reichenbachiellaceae</taxon>
        <taxon>Marinoscillum</taxon>
    </lineage>
</organism>
<dbReference type="InterPro" id="IPR036237">
    <property type="entry name" value="Xyl_isomerase-like_sf"/>
</dbReference>
<dbReference type="InterPro" id="IPR013022">
    <property type="entry name" value="Xyl_isomerase-like_TIM-brl"/>
</dbReference>
<dbReference type="Proteomes" id="UP000256779">
    <property type="component" value="Unassembled WGS sequence"/>
</dbReference>
<reference evidence="2 3" key="1">
    <citation type="submission" date="2018-07" db="EMBL/GenBank/DDBJ databases">
        <title>Genomic Encyclopedia of Type Strains, Phase IV (KMG-IV): sequencing the most valuable type-strain genomes for metagenomic binning, comparative biology and taxonomic classification.</title>
        <authorList>
            <person name="Goeker M."/>
        </authorList>
    </citation>
    <scope>NUCLEOTIDE SEQUENCE [LARGE SCALE GENOMIC DNA]</scope>
    <source>
        <strain evidence="2 3">DSM 4134</strain>
    </source>
</reference>
<accession>A0A3D9L0Q8</accession>
<dbReference type="AlphaFoldDB" id="A0A3D9L0Q8"/>
<dbReference type="Gene3D" id="3.20.20.150">
    <property type="entry name" value="Divalent-metal-dependent TIM barrel enzymes"/>
    <property type="match status" value="1"/>
</dbReference>
<gene>
    <name evidence="2" type="ORF">C7460_11988</name>
</gene>
<dbReference type="Pfam" id="PF01261">
    <property type="entry name" value="AP_endonuc_2"/>
    <property type="match status" value="1"/>
</dbReference>
<keyword evidence="3" id="KW-1185">Reference proteome</keyword>
<protein>
    <submittedName>
        <fullName evidence="2">Sugar phosphate isomerase/epimerase</fullName>
    </submittedName>
</protein>
<proteinExistence type="predicted"/>
<sequence length="315" mass="35309">MIAMRWLSGRELTNQAGRSSMWSSMKNVWLIISLLAGMVACDAPEVGGITTSWPISSYNFGGMQGMPVQEQVALLRSSGYDGLILRVATPENFEELPQFLDETDQHADFTVHAAFVRYNFEESLRRERWIEVVDQIAHRNMQLWVIFGKKEAGYDDEFIEEKLREINDYALARGVEVILYPHSSTYYESVEEAAPMVQKIGSSNLKTALHLYHEVRAGNGHRIHEVIRGTLGLLGAVTLAGTDSVADYSSPLARDTSTIKPIGLGTFDVRAFLDTLQQYDYEGVLGVMNFSIKASPAEYLPHSRKLIKSYTSSDK</sequence>
<feature type="domain" description="Xylose isomerase-like TIM barrel" evidence="1">
    <location>
        <begin position="73"/>
        <end position="308"/>
    </location>
</feature>
<dbReference type="EMBL" id="QREG01000019">
    <property type="protein sequence ID" value="RED94976.1"/>
    <property type="molecule type" value="Genomic_DNA"/>
</dbReference>
<evidence type="ECO:0000313" key="3">
    <source>
        <dbReference type="Proteomes" id="UP000256779"/>
    </source>
</evidence>
<comment type="caution">
    <text evidence="2">The sequence shown here is derived from an EMBL/GenBank/DDBJ whole genome shotgun (WGS) entry which is preliminary data.</text>
</comment>
<keyword evidence="2" id="KW-0413">Isomerase</keyword>
<evidence type="ECO:0000259" key="1">
    <source>
        <dbReference type="Pfam" id="PF01261"/>
    </source>
</evidence>
<evidence type="ECO:0000313" key="2">
    <source>
        <dbReference type="EMBL" id="RED94976.1"/>
    </source>
</evidence>